<sequence>MFEYVDSADKGTLAWFLLFDFWGDYISDVLARVTSYAHRDVLILLQSYALNQSSWTCLTDPD</sequence>
<organism evidence="1 2">
    <name type="scientific">Penicillium canescens</name>
    <dbReference type="NCBI Taxonomy" id="5083"/>
    <lineage>
        <taxon>Eukaryota</taxon>
        <taxon>Fungi</taxon>
        <taxon>Dikarya</taxon>
        <taxon>Ascomycota</taxon>
        <taxon>Pezizomycotina</taxon>
        <taxon>Eurotiomycetes</taxon>
        <taxon>Eurotiomycetidae</taxon>
        <taxon>Eurotiales</taxon>
        <taxon>Aspergillaceae</taxon>
        <taxon>Penicillium</taxon>
    </lineage>
</organism>
<keyword evidence="2" id="KW-1185">Reference proteome</keyword>
<reference evidence="1" key="2">
    <citation type="submission" date="2023-01" db="EMBL/GenBank/DDBJ databases">
        <authorList>
            <person name="Petersen C."/>
        </authorList>
    </citation>
    <scope>NUCLEOTIDE SEQUENCE</scope>
    <source>
        <strain evidence="1">IBT 15450</strain>
    </source>
</reference>
<accession>A0AAD6NDN9</accession>
<proteinExistence type="predicted"/>
<dbReference type="AlphaFoldDB" id="A0AAD6NDN9"/>
<reference evidence="1" key="1">
    <citation type="journal article" date="2023" name="IMA Fungus">
        <title>Comparative genomic study of the Penicillium genus elucidates a diverse pangenome and 15 lateral gene transfer events.</title>
        <authorList>
            <person name="Petersen C."/>
            <person name="Sorensen T."/>
            <person name="Nielsen M.R."/>
            <person name="Sondergaard T.E."/>
            <person name="Sorensen J.L."/>
            <person name="Fitzpatrick D.A."/>
            <person name="Frisvad J.C."/>
            <person name="Nielsen K.L."/>
        </authorList>
    </citation>
    <scope>NUCLEOTIDE SEQUENCE</scope>
    <source>
        <strain evidence="1">IBT 15450</strain>
    </source>
</reference>
<dbReference type="EMBL" id="JAQJZL010000002">
    <property type="protein sequence ID" value="KAJ6052888.1"/>
    <property type="molecule type" value="Genomic_DNA"/>
</dbReference>
<dbReference type="Gene3D" id="3.40.462.20">
    <property type="match status" value="1"/>
</dbReference>
<evidence type="ECO:0000313" key="2">
    <source>
        <dbReference type="Proteomes" id="UP001219568"/>
    </source>
</evidence>
<name>A0AAD6NDN9_PENCN</name>
<gene>
    <name evidence="1" type="ORF">N7460_003422</name>
</gene>
<comment type="caution">
    <text evidence="1">The sequence shown here is derived from an EMBL/GenBank/DDBJ whole genome shotgun (WGS) entry which is preliminary data.</text>
</comment>
<dbReference type="Proteomes" id="UP001219568">
    <property type="component" value="Unassembled WGS sequence"/>
</dbReference>
<evidence type="ECO:0000313" key="1">
    <source>
        <dbReference type="EMBL" id="KAJ6052888.1"/>
    </source>
</evidence>
<protein>
    <submittedName>
        <fullName evidence="1">Uncharacterized protein</fullName>
    </submittedName>
</protein>